<dbReference type="SMART" id="SM00046">
    <property type="entry name" value="DAGKc"/>
    <property type="match status" value="1"/>
</dbReference>
<dbReference type="NCBIfam" id="NF009874">
    <property type="entry name" value="PRK13337.1"/>
    <property type="match status" value="1"/>
</dbReference>
<protein>
    <submittedName>
        <fullName evidence="14">Diacylglycerol kinase</fullName>
    </submittedName>
</protein>
<keyword evidence="15" id="KW-1185">Reference proteome</keyword>
<evidence type="ECO:0000259" key="13">
    <source>
        <dbReference type="PROSITE" id="PS50146"/>
    </source>
</evidence>
<evidence type="ECO:0000256" key="8">
    <source>
        <dbReference type="ARBA" id="ARBA00022840"/>
    </source>
</evidence>
<dbReference type="PROSITE" id="PS50146">
    <property type="entry name" value="DAGK"/>
    <property type="match status" value="1"/>
</dbReference>
<keyword evidence="3" id="KW-0444">Lipid biosynthesis</keyword>
<keyword evidence="8" id="KW-0067">ATP-binding</keyword>
<proteinExistence type="inferred from homology"/>
<dbReference type="SUPFAM" id="SSF111331">
    <property type="entry name" value="NAD kinase/diacylglycerol kinase-like"/>
    <property type="match status" value="1"/>
</dbReference>
<comment type="cofactor">
    <cofactor evidence="1">
        <name>Mg(2+)</name>
        <dbReference type="ChEBI" id="CHEBI:18420"/>
    </cofactor>
</comment>
<dbReference type="STRING" id="1122204.SAMN05421781_2586"/>
<evidence type="ECO:0000256" key="11">
    <source>
        <dbReference type="ARBA" id="ARBA00023209"/>
    </source>
</evidence>
<evidence type="ECO:0000256" key="3">
    <source>
        <dbReference type="ARBA" id="ARBA00022516"/>
    </source>
</evidence>
<evidence type="ECO:0000256" key="7">
    <source>
        <dbReference type="ARBA" id="ARBA00022777"/>
    </source>
</evidence>
<dbReference type="PANTHER" id="PTHR12358:SF106">
    <property type="entry name" value="LIPID KINASE YEGS"/>
    <property type="match status" value="1"/>
</dbReference>
<dbReference type="GO" id="GO:0005886">
    <property type="term" value="C:plasma membrane"/>
    <property type="evidence" value="ECO:0007669"/>
    <property type="project" value="TreeGrafter"/>
</dbReference>
<dbReference type="InterPro" id="IPR001206">
    <property type="entry name" value="Diacylglycerol_kinase_cat_dom"/>
</dbReference>
<dbReference type="InterPro" id="IPR005218">
    <property type="entry name" value="Diacylglycerol/lipid_kinase"/>
</dbReference>
<keyword evidence="4" id="KW-0808">Transferase</keyword>
<dbReference type="InterPro" id="IPR016064">
    <property type="entry name" value="NAD/diacylglycerol_kinase_sf"/>
</dbReference>
<keyword evidence="7 14" id="KW-0418">Kinase</keyword>
<name>A0A1H2X0Q7_9BACI</name>
<evidence type="ECO:0000256" key="9">
    <source>
        <dbReference type="ARBA" id="ARBA00022842"/>
    </source>
</evidence>
<dbReference type="RefSeq" id="WP_091615889.1">
    <property type="nucleotide sequence ID" value="NZ_FNNC01000006.1"/>
</dbReference>
<dbReference type="InterPro" id="IPR050187">
    <property type="entry name" value="Lipid_Phosphate_FormReg"/>
</dbReference>
<dbReference type="InterPro" id="IPR045540">
    <property type="entry name" value="YegS/DAGK_C"/>
</dbReference>
<dbReference type="GO" id="GO:0005524">
    <property type="term" value="F:ATP binding"/>
    <property type="evidence" value="ECO:0007669"/>
    <property type="project" value="UniProtKB-KW"/>
</dbReference>
<evidence type="ECO:0000256" key="10">
    <source>
        <dbReference type="ARBA" id="ARBA00023098"/>
    </source>
</evidence>
<accession>A0A1H2X0Q7</accession>
<evidence type="ECO:0000256" key="2">
    <source>
        <dbReference type="ARBA" id="ARBA00005983"/>
    </source>
</evidence>
<evidence type="ECO:0000256" key="12">
    <source>
        <dbReference type="ARBA" id="ARBA00023264"/>
    </source>
</evidence>
<keyword evidence="12" id="KW-1208">Phospholipid metabolism</keyword>
<evidence type="ECO:0000256" key="6">
    <source>
        <dbReference type="ARBA" id="ARBA00022741"/>
    </source>
</evidence>
<evidence type="ECO:0000313" key="14">
    <source>
        <dbReference type="EMBL" id="SDW86358.1"/>
    </source>
</evidence>
<organism evidence="14 15">
    <name type="scientific">Marinococcus luteus</name>
    <dbReference type="NCBI Taxonomy" id="1122204"/>
    <lineage>
        <taxon>Bacteria</taxon>
        <taxon>Bacillati</taxon>
        <taxon>Bacillota</taxon>
        <taxon>Bacilli</taxon>
        <taxon>Bacillales</taxon>
        <taxon>Bacillaceae</taxon>
        <taxon>Marinococcus</taxon>
    </lineage>
</organism>
<feature type="domain" description="DAGKc" evidence="13">
    <location>
        <begin position="1"/>
        <end position="133"/>
    </location>
</feature>
<dbReference type="AlphaFoldDB" id="A0A1H2X0Q7"/>
<keyword evidence="10" id="KW-0443">Lipid metabolism</keyword>
<dbReference type="GO" id="GO:0004143">
    <property type="term" value="F:ATP-dependent diacylglycerol kinase activity"/>
    <property type="evidence" value="ECO:0007669"/>
    <property type="project" value="TreeGrafter"/>
</dbReference>
<sequence length="295" mass="33368">MRKRARVIYNPTSGREQMERQVPYILDRMEQAGYETSAFMTRGEGDARDEARRASEDRFEAVVAAGGDGTIFEVINGIAEQEWRPKVGLIPAGTTNDFARALGLQGKEIKEVCDVFARGRTQGIDIGKANGSYFINIAAGGKLTELTYDTPKGLKTALGQAAYFIKGFEKFWSLHPQMTTVEYDGKFLEEEITMFLVSNTNSVGGFEKLLPQAEYNDGYFDVLIVQKMTMFEFSQLLRQALRGRHLENPKIKYFKAKHLRIEAEEDMQLNLDGEYGGHLPATFENLYQHIELFCP</sequence>
<dbReference type="NCBIfam" id="NF009603">
    <property type="entry name" value="PRK13055.1"/>
    <property type="match status" value="1"/>
</dbReference>
<gene>
    <name evidence="14" type="ORF">SAMN05421781_2586</name>
</gene>
<dbReference type="Pfam" id="PF19279">
    <property type="entry name" value="YegS_C"/>
    <property type="match status" value="1"/>
</dbReference>
<dbReference type="Pfam" id="PF00781">
    <property type="entry name" value="DAGK_cat"/>
    <property type="match status" value="1"/>
</dbReference>
<dbReference type="NCBIfam" id="TIGR00147">
    <property type="entry name" value="YegS/Rv2252/BmrU family lipid kinase"/>
    <property type="match status" value="1"/>
</dbReference>
<keyword evidence="11" id="KW-0594">Phospholipid biosynthesis</keyword>
<dbReference type="Gene3D" id="2.60.200.40">
    <property type="match status" value="1"/>
</dbReference>
<dbReference type="GO" id="GO:0008654">
    <property type="term" value="P:phospholipid biosynthetic process"/>
    <property type="evidence" value="ECO:0007669"/>
    <property type="project" value="UniProtKB-KW"/>
</dbReference>
<evidence type="ECO:0000256" key="4">
    <source>
        <dbReference type="ARBA" id="ARBA00022679"/>
    </source>
</evidence>
<dbReference type="Gene3D" id="3.40.50.10330">
    <property type="entry name" value="Probable inorganic polyphosphate/atp-NAD kinase, domain 1"/>
    <property type="match status" value="1"/>
</dbReference>
<dbReference type="Proteomes" id="UP000199488">
    <property type="component" value="Unassembled WGS sequence"/>
</dbReference>
<keyword evidence="5" id="KW-0479">Metal-binding</keyword>
<reference evidence="14 15" key="1">
    <citation type="submission" date="2016-10" db="EMBL/GenBank/DDBJ databases">
        <authorList>
            <person name="de Groot N.N."/>
        </authorList>
    </citation>
    <scope>NUCLEOTIDE SEQUENCE [LARGE SCALE GENOMIC DNA]</scope>
    <source>
        <strain evidence="14 15">DSM 23126</strain>
    </source>
</reference>
<dbReference type="OrthoDB" id="142078at2"/>
<dbReference type="GO" id="GO:0046872">
    <property type="term" value="F:metal ion binding"/>
    <property type="evidence" value="ECO:0007669"/>
    <property type="project" value="UniProtKB-KW"/>
</dbReference>
<evidence type="ECO:0000256" key="5">
    <source>
        <dbReference type="ARBA" id="ARBA00022723"/>
    </source>
</evidence>
<keyword evidence="9" id="KW-0460">Magnesium</keyword>
<dbReference type="PANTHER" id="PTHR12358">
    <property type="entry name" value="SPHINGOSINE KINASE"/>
    <property type="match status" value="1"/>
</dbReference>
<evidence type="ECO:0000256" key="1">
    <source>
        <dbReference type="ARBA" id="ARBA00001946"/>
    </source>
</evidence>
<dbReference type="EMBL" id="FNNC01000006">
    <property type="protein sequence ID" value="SDW86358.1"/>
    <property type="molecule type" value="Genomic_DNA"/>
</dbReference>
<evidence type="ECO:0000313" key="15">
    <source>
        <dbReference type="Proteomes" id="UP000199488"/>
    </source>
</evidence>
<dbReference type="InterPro" id="IPR017438">
    <property type="entry name" value="ATP-NAD_kinase_N"/>
</dbReference>
<comment type="similarity">
    <text evidence="2">Belongs to the diacylglycerol/lipid kinase family.</text>
</comment>
<keyword evidence="6" id="KW-0547">Nucleotide-binding</keyword>